<dbReference type="InterPro" id="IPR009737">
    <property type="entry name" value="Aim32/Apd1-like"/>
</dbReference>
<sequence length="264" mass="29180">MTILHKFFGSSKSSSPSSPSSSIDEQIQAKGFEISTCSETCADCNVTYPKSLKFEESEPLWDSTKPYGLHLNISTGKTDWPHDATGELGTLANAVAEWGSRHSGKTPLGNIKVTCSSLGGDELITDDEYIQQKRGDILILPYFLWVKGIAIDEVDIVFTKILNLLSDKNGEHRATIEEIKAAIPQATITVDENRAYVFLCSHRTRDKRCGVTAPIMKKELDIILREKELYRDYGDQTPGGVKVAFINHIGGHKFAANVIIYLQG</sequence>
<dbReference type="PANTHER" id="PTHR31902">
    <property type="entry name" value="ACTIN PATCHES DISTAL PROTEIN 1"/>
    <property type="match status" value="1"/>
</dbReference>
<name>A5DXI5_LODEL</name>
<dbReference type="SUPFAM" id="SSF52833">
    <property type="entry name" value="Thioredoxin-like"/>
    <property type="match status" value="1"/>
</dbReference>
<organism evidence="2 3">
    <name type="scientific">Lodderomyces elongisporus (strain ATCC 11503 / CBS 2605 / JCM 1781 / NBRC 1676 / NRRL YB-4239)</name>
    <name type="common">Yeast</name>
    <name type="synonym">Saccharomyces elongisporus</name>
    <dbReference type="NCBI Taxonomy" id="379508"/>
    <lineage>
        <taxon>Eukaryota</taxon>
        <taxon>Fungi</taxon>
        <taxon>Dikarya</taxon>
        <taxon>Ascomycota</taxon>
        <taxon>Saccharomycotina</taxon>
        <taxon>Pichiomycetes</taxon>
        <taxon>Debaryomycetaceae</taxon>
        <taxon>Candida/Lodderomyces clade</taxon>
        <taxon>Lodderomyces</taxon>
    </lineage>
</organism>
<dbReference type="HOGENOM" id="CLU_033921_1_0_1"/>
<dbReference type="InParanoid" id="A5DXI5"/>
<proteinExistence type="predicted"/>
<dbReference type="Pfam" id="PF06999">
    <property type="entry name" value="Suc_Fer-like"/>
    <property type="match status" value="1"/>
</dbReference>
<evidence type="ECO:0000256" key="1">
    <source>
        <dbReference type="SAM" id="MobiDB-lite"/>
    </source>
</evidence>
<dbReference type="GeneID" id="5234607"/>
<reference evidence="2 3" key="1">
    <citation type="journal article" date="2009" name="Nature">
        <title>Evolution of pathogenicity and sexual reproduction in eight Candida genomes.</title>
        <authorList>
            <person name="Butler G."/>
            <person name="Rasmussen M.D."/>
            <person name="Lin M.F."/>
            <person name="Santos M.A."/>
            <person name="Sakthikumar S."/>
            <person name="Munro C.A."/>
            <person name="Rheinbay E."/>
            <person name="Grabherr M."/>
            <person name="Forche A."/>
            <person name="Reedy J.L."/>
            <person name="Agrafioti I."/>
            <person name="Arnaud M.B."/>
            <person name="Bates S."/>
            <person name="Brown A.J."/>
            <person name="Brunke S."/>
            <person name="Costanzo M.C."/>
            <person name="Fitzpatrick D.A."/>
            <person name="de Groot P.W."/>
            <person name="Harris D."/>
            <person name="Hoyer L.L."/>
            <person name="Hube B."/>
            <person name="Klis F.M."/>
            <person name="Kodira C."/>
            <person name="Lennard N."/>
            <person name="Logue M.E."/>
            <person name="Martin R."/>
            <person name="Neiman A.M."/>
            <person name="Nikolaou E."/>
            <person name="Quail M.A."/>
            <person name="Quinn J."/>
            <person name="Santos M.C."/>
            <person name="Schmitzberger F.F."/>
            <person name="Sherlock G."/>
            <person name="Shah P."/>
            <person name="Silverstein K.A."/>
            <person name="Skrzypek M.S."/>
            <person name="Soll D."/>
            <person name="Staggs R."/>
            <person name="Stansfield I."/>
            <person name="Stumpf M.P."/>
            <person name="Sudbery P.E."/>
            <person name="Srikantha T."/>
            <person name="Zeng Q."/>
            <person name="Berman J."/>
            <person name="Berriman M."/>
            <person name="Heitman J."/>
            <person name="Gow N.A."/>
            <person name="Lorenz M.C."/>
            <person name="Birren B.W."/>
            <person name="Kellis M."/>
            <person name="Cuomo C.A."/>
        </authorList>
    </citation>
    <scope>NUCLEOTIDE SEQUENCE [LARGE SCALE GENOMIC DNA]</scope>
    <source>
        <strain evidence="3">ATCC 11503 / BCRC 21390 / CBS 2605 / JCM 1781 / NBRC 1676 / NRRL YB-4239</strain>
    </source>
</reference>
<dbReference type="GO" id="GO:0005829">
    <property type="term" value="C:cytosol"/>
    <property type="evidence" value="ECO:0007669"/>
    <property type="project" value="EnsemblFungi"/>
</dbReference>
<dbReference type="Proteomes" id="UP000001996">
    <property type="component" value="Unassembled WGS sequence"/>
</dbReference>
<dbReference type="eggNOG" id="ENOG502QT0V">
    <property type="taxonomic scope" value="Eukaryota"/>
</dbReference>
<keyword evidence="3" id="KW-1185">Reference proteome</keyword>
<dbReference type="OrthoDB" id="10253744at2759"/>
<gene>
    <name evidence="2" type="ORF">LELG_02072</name>
</gene>
<evidence type="ECO:0000313" key="2">
    <source>
        <dbReference type="EMBL" id="EDK43893.1"/>
    </source>
</evidence>
<dbReference type="PANTHER" id="PTHR31902:SF14">
    <property type="entry name" value="ACTIN PATCHES DISTAL PROTEIN 1"/>
    <property type="match status" value="1"/>
</dbReference>
<dbReference type="VEuPathDB" id="FungiDB:LELG_02072"/>
<evidence type="ECO:0008006" key="4">
    <source>
        <dbReference type="Google" id="ProtNLM"/>
    </source>
</evidence>
<dbReference type="OMA" id="VICYINE"/>
<dbReference type="CDD" id="cd03062">
    <property type="entry name" value="TRX_Fd_Sucrase"/>
    <property type="match status" value="1"/>
</dbReference>
<protein>
    <recommendedName>
        <fullName evidence="4">Actin patches distal protein 1</fullName>
    </recommendedName>
</protein>
<dbReference type="AlphaFoldDB" id="A5DXI5"/>
<dbReference type="InterPro" id="IPR036249">
    <property type="entry name" value="Thioredoxin-like_sf"/>
</dbReference>
<feature type="region of interest" description="Disordered" evidence="1">
    <location>
        <begin position="1"/>
        <end position="25"/>
    </location>
</feature>
<feature type="compositionally biased region" description="Low complexity" evidence="1">
    <location>
        <begin position="10"/>
        <end position="22"/>
    </location>
</feature>
<accession>A5DXI5</accession>
<dbReference type="FunCoup" id="A5DXI5">
    <property type="interactions" value="39"/>
</dbReference>
<dbReference type="EMBL" id="CH981525">
    <property type="protein sequence ID" value="EDK43893.1"/>
    <property type="molecule type" value="Genomic_DNA"/>
</dbReference>
<dbReference type="KEGG" id="lel:PVL30_002045"/>
<evidence type="ECO:0000313" key="3">
    <source>
        <dbReference type="Proteomes" id="UP000001996"/>
    </source>
</evidence>
<dbReference type="STRING" id="379508.A5DXI5"/>